<protein>
    <submittedName>
        <fullName evidence="1">Uncharacterized protein</fullName>
    </submittedName>
</protein>
<evidence type="ECO:0000313" key="2">
    <source>
        <dbReference type="Proteomes" id="UP000886998"/>
    </source>
</evidence>
<evidence type="ECO:0000313" key="1">
    <source>
        <dbReference type="EMBL" id="GFY39226.1"/>
    </source>
</evidence>
<dbReference type="AlphaFoldDB" id="A0A8X7BP00"/>
<dbReference type="EMBL" id="BMAV01001283">
    <property type="protein sequence ID" value="GFY39226.1"/>
    <property type="molecule type" value="Genomic_DNA"/>
</dbReference>
<dbReference type="Proteomes" id="UP000886998">
    <property type="component" value="Unassembled WGS sequence"/>
</dbReference>
<keyword evidence="2" id="KW-1185">Reference proteome</keyword>
<sequence length="94" mass="11549">MFFFPHFHERSNREDKYRKGREREVKLGYLFHLCSNGVRRHSTPPRNNGMFSEESSWSRFVPRALQERKNSYGYYSSHECSFWTVRFDWCVRES</sequence>
<reference evidence="1" key="1">
    <citation type="submission" date="2020-08" db="EMBL/GenBank/DDBJ databases">
        <title>Multicomponent nature underlies the extraordinary mechanical properties of spider dragline silk.</title>
        <authorList>
            <person name="Kono N."/>
            <person name="Nakamura H."/>
            <person name="Mori M."/>
            <person name="Yoshida Y."/>
            <person name="Ohtoshi R."/>
            <person name="Malay A.D."/>
            <person name="Moran D.A.P."/>
            <person name="Tomita M."/>
            <person name="Numata K."/>
            <person name="Arakawa K."/>
        </authorList>
    </citation>
    <scope>NUCLEOTIDE SEQUENCE</scope>
</reference>
<gene>
    <name evidence="1" type="ORF">TNIN_72381</name>
</gene>
<accession>A0A8X7BP00</accession>
<organism evidence="1 2">
    <name type="scientific">Trichonephila inaurata madagascariensis</name>
    <dbReference type="NCBI Taxonomy" id="2747483"/>
    <lineage>
        <taxon>Eukaryota</taxon>
        <taxon>Metazoa</taxon>
        <taxon>Ecdysozoa</taxon>
        <taxon>Arthropoda</taxon>
        <taxon>Chelicerata</taxon>
        <taxon>Arachnida</taxon>
        <taxon>Araneae</taxon>
        <taxon>Araneomorphae</taxon>
        <taxon>Entelegynae</taxon>
        <taxon>Araneoidea</taxon>
        <taxon>Nephilidae</taxon>
        <taxon>Trichonephila</taxon>
        <taxon>Trichonephila inaurata</taxon>
    </lineage>
</organism>
<proteinExistence type="predicted"/>
<name>A0A8X7BP00_9ARAC</name>
<comment type="caution">
    <text evidence="1">The sequence shown here is derived from an EMBL/GenBank/DDBJ whole genome shotgun (WGS) entry which is preliminary data.</text>
</comment>